<proteinExistence type="predicted"/>
<evidence type="ECO:0000313" key="1">
    <source>
        <dbReference type="EMBL" id="MPN52276.1"/>
    </source>
</evidence>
<sequence>MEKSIPILACTDGSTDMGEIITQGNFGWWCESKNVHDFTTLVDTICSLDSESLALKGNNARTFLENNYTVGHTYKTIMKHFA</sequence>
<name>A0A645IMJ2_9ZZZZ</name>
<dbReference type="AlphaFoldDB" id="A0A645IMJ2"/>
<gene>
    <name evidence="1" type="ORF">SDC9_199932</name>
</gene>
<protein>
    <recommendedName>
        <fullName evidence="2">Glycosyl transferase family 1 domain-containing protein</fullName>
    </recommendedName>
</protein>
<comment type="caution">
    <text evidence="1">The sequence shown here is derived from an EMBL/GenBank/DDBJ whole genome shotgun (WGS) entry which is preliminary data.</text>
</comment>
<evidence type="ECO:0008006" key="2">
    <source>
        <dbReference type="Google" id="ProtNLM"/>
    </source>
</evidence>
<dbReference type="SUPFAM" id="SSF53756">
    <property type="entry name" value="UDP-Glycosyltransferase/glycogen phosphorylase"/>
    <property type="match status" value="1"/>
</dbReference>
<organism evidence="1">
    <name type="scientific">bioreactor metagenome</name>
    <dbReference type="NCBI Taxonomy" id="1076179"/>
    <lineage>
        <taxon>unclassified sequences</taxon>
        <taxon>metagenomes</taxon>
        <taxon>ecological metagenomes</taxon>
    </lineage>
</organism>
<reference evidence="1" key="1">
    <citation type="submission" date="2019-08" db="EMBL/GenBank/DDBJ databases">
        <authorList>
            <person name="Kucharzyk K."/>
            <person name="Murdoch R.W."/>
            <person name="Higgins S."/>
            <person name="Loffler F."/>
        </authorList>
    </citation>
    <scope>NUCLEOTIDE SEQUENCE</scope>
</reference>
<dbReference type="EMBL" id="VSSQ01118226">
    <property type="protein sequence ID" value="MPN52276.1"/>
    <property type="molecule type" value="Genomic_DNA"/>
</dbReference>
<accession>A0A645IMJ2</accession>